<evidence type="ECO:0000313" key="7">
    <source>
        <dbReference type="EMBL" id="QHT02374.1"/>
    </source>
</evidence>
<dbReference type="PANTHER" id="PTHR11800">
    <property type="entry name" value="DNA-DIRECTED RNA POLYMERASE"/>
    <property type="match status" value="1"/>
</dbReference>
<comment type="subcellular location">
    <subcellularLocation>
        <location evidence="1">Virion</location>
    </subcellularLocation>
</comment>
<name>A0A6C0CFI3_9ZZZZ</name>
<dbReference type="Pfam" id="PF01193">
    <property type="entry name" value="RNA_pol_L"/>
    <property type="match status" value="1"/>
</dbReference>
<dbReference type="GO" id="GO:0046983">
    <property type="term" value="F:protein dimerization activity"/>
    <property type="evidence" value="ECO:0007669"/>
    <property type="project" value="InterPro"/>
</dbReference>
<evidence type="ECO:0000256" key="5">
    <source>
        <dbReference type="SAM" id="Coils"/>
    </source>
</evidence>
<evidence type="ECO:0000256" key="3">
    <source>
        <dbReference type="ARBA" id="ARBA00022844"/>
    </source>
</evidence>
<dbReference type="SUPFAM" id="SSF56553">
    <property type="entry name" value="Insert subdomain of RNA polymerase alpha subunit"/>
    <property type="match status" value="1"/>
</dbReference>
<keyword evidence="2" id="KW-0240">DNA-directed RNA polymerase</keyword>
<dbReference type="Pfam" id="PF13656">
    <property type="entry name" value="RNA_pol_L_2"/>
    <property type="match status" value="1"/>
</dbReference>
<dbReference type="Gene3D" id="3.30.1360.10">
    <property type="entry name" value="RNA polymerase, RBP11-like subunit"/>
    <property type="match status" value="2"/>
</dbReference>
<dbReference type="InterPro" id="IPR050518">
    <property type="entry name" value="Rpo3/RPB3_RNA_Pol_subunit"/>
</dbReference>
<dbReference type="InterPro" id="IPR009025">
    <property type="entry name" value="RBP11-like_dimer"/>
</dbReference>
<proteinExistence type="predicted"/>
<dbReference type="SMART" id="SM00662">
    <property type="entry name" value="RPOLD"/>
    <property type="match status" value="1"/>
</dbReference>
<protein>
    <recommendedName>
        <fullName evidence="6">DNA-directed RNA polymerase RpoA/D/Rpb3-type domain-containing protein</fullName>
    </recommendedName>
</protein>
<evidence type="ECO:0000256" key="4">
    <source>
        <dbReference type="ARBA" id="ARBA00023163"/>
    </source>
</evidence>
<organism evidence="7">
    <name type="scientific">viral metagenome</name>
    <dbReference type="NCBI Taxonomy" id="1070528"/>
    <lineage>
        <taxon>unclassified sequences</taxon>
        <taxon>metagenomes</taxon>
        <taxon>organismal metagenomes</taxon>
    </lineage>
</organism>
<dbReference type="GO" id="GO:0044423">
    <property type="term" value="C:virion component"/>
    <property type="evidence" value="ECO:0007669"/>
    <property type="project" value="UniProtKB-KW"/>
</dbReference>
<sequence>MIYNIDIVYQLYKMPTFQNYNYDEPSGCSSFEINNIDLAIINGIRRVILTDIPITGIIGEKLENDEPSVDIIVNNGALHNEIIIHRIGLIPICLKEDEIDSYKDNSIHIELNVKNTTNKTLDVLTSDITATRNSVNIEKKELADIFPANNISGDHILITRLRTGEHLHFKAKVVKRTGRDNASFNPVSLSNFSYIQDPKEADKKNNILDKERSYYKNKYGDAVRFKFDIESINHNISSKYLVSKSLDIIISKLELLRRELNNANAANAAAVAAATSSKVKIQQFQDIAGTYEFIIEDEDDTLGNIIQSHIHNHYIRENNKYKDKIACTYIGYICPHPLKSLMILRVSLEGVDASSTPKIFSTFLDDNCAVIIEELSKIKNDWVKFAIDNI</sequence>
<evidence type="ECO:0000256" key="1">
    <source>
        <dbReference type="ARBA" id="ARBA00004328"/>
    </source>
</evidence>
<dbReference type="EMBL" id="MN739393">
    <property type="protein sequence ID" value="QHT02374.1"/>
    <property type="molecule type" value="Genomic_DNA"/>
</dbReference>
<keyword evidence="3" id="KW-0946">Virion</keyword>
<dbReference type="InterPro" id="IPR036643">
    <property type="entry name" value="RNApol_insert_sf"/>
</dbReference>
<evidence type="ECO:0000256" key="2">
    <source>
        <dbReference type="ARBA" id="ARBA00022478"/>
    </source>
</evidence>
<dbReference type="PANTHER" id="PTHR11800:SF2">
    <property type="entry name" value="DNA-DIRECTED RNA POLYMERASE II SUBUNIT RPB3"/>
    <property type="match status" value="1"/>
</dbReference>
<dbReference type="GO" id="GO:0000428">
    <property type="term" value="C:DNA-directed RNA polymerase complex"/>
    <property type="evidence" value="ECO:0007669"/>
    <property type="project" value="UniProtKB-KW"/>
</dbReference>
<evidence type="ECO:0000259" key="6">
    <source>
        <dbReference type="SMART" id="SM00662"/>
    </source>
</evidence>
<dbReference type="Gene3D" id="2.170.120.12">
    <property type="entry name" value="DNA-directed RNA polymerase, insert domain"/>
    <property type="match status" value="1"/>
</dbReference>
<accession>A0A6C0CFI3</accession>
<dbReference type="AlphaFoldDB" id="A0A6C0CFI3"/>
<dbReference type="SUPFAM" id="SSF55257">
    <property type="entry name" value="RBP11-like subunits of RNA polymerase"/>
    <property type="match status" value="2"/>
</dbReference>
<dbReference type="InterPro" id="IPR011263">
    <property type="entry name" value="DNA-dir_RNA_pol_RpoA/D/Rpb3"/>
</dbReference>
<keyword evidence="5" id="KW-0175">Coiled coil</keyword>
<keyword evidence="4" id="KW-0804">Transcription</keyword>
<dbReference type="GO" id="GO:0006351">
    <property type="term" value="P:DNA-templated transcription"/>
    <property type="evidence" value="ECO:0007669"/>
    <property type="project" value="InterPro"/>
</dbReference>
<dbReference type="InterPro" id="IPR036603">
    <property type="entry name" value="RBP11-like"/>
</dbReference>
<dbReference type="GO" id="GO:0003899">
    <property type="term" value="F:DNA-directed RNA polymerase activity"/>
    <property type="evidence" value="ECO:0007669"/>
    <property type="project" value="InterPro"/>
</dbReference>
<feature type="coiled-coil region" evidence="5">
    <location>
        <begin position="246"/>
        <end position="273"/>
    </location>
</feature>
<feature type="domain" description="DNA-directed RNA polymerase RpoA/D/Rpb3-type" evidence="6">
    <location>
        <begin position="28"/>
        <end position="259"/>
    </location>
</feature>
<reference evidence="7" key="1">
    <citation type="journal article" date="2020" name="Nature">
        <title>Giant virus diversity and host interactions through global metagenomics.</title>
        <authorList>
            <person name="Schulz F."/>
            <person name="Roux S."/>
            <person name="Paez-Espino D."/>
            <person name="Jungbluth S."/>
            <person name="Walsh D.A."/>
            <person name="Denef V.J."/>
            <person name="McMahon K.D."/>
            <person name="Konstantinidis K.T."/>
            <person name="Eloe-Fadrosh E.A."/>
            <person name="Kyrpides N.C."/>
            <person name="Woyke T."/>
        </authorList>
    </citation>
    <scope>NUCLEOTIDE SEQUENCE</scope>
    <source>
        <strain evidence="7">GVMAG-M-3300020565-3</strain>
    </source>
</reference>